<dbReference type="EMBL" id="JBHRTR010000029">
    <property type="protein sequence ID" value="MFC3229033.1"/>
    <property type="molecule type" value="Genomic_DNA"/>
</dbReference>
<name>A0ABV7L402_9PROT</name>
<dbReference type="CDD" id="cd00570">
    <property type="entry name" value="GST_N_family"/>
    <property type="match status" value="1"/>
</dbReference>
<dbReference type="Proteomes" id="UP001595528">
    <property type="component" value="Unassembled WGS sequence"/>
</dbReference>
<evidence type="ECO:0000313" key="2">
    <source>
        <dbReference type="EMBL" id="MFC3229033.1"/>
    </source>
</evidence>
<feature type="domain" description="GST N-terminal" evidence="1">
    <location>
        <begin position="1"/>
        <end position="80"/>
    </location>
</feature>
<dbReference type="InterPro" id="IPR036249">
    <property type="entry name" value="Thioredoxin-like_sf"/>
</dbReference>
<dbReference type="Pfam" id="PF13417">
    <property type="entry name" value="GST_N_3"/>
    <property type="match status" value="1"/>
</dbReference>
<reference evidence="3" key="1">
    <citation type="journal article" date="2019" name="Int. J. Syst. Evol. Microbiol.">
        <title>The Global Catalogue of Microorganisms (GCM) 10K type strain sequencing project: providing services to taxonomists for standard genome sequencing and annotation.</title>
        <authorList>
            <consortium name="The Broad Institute Genomics Platform"/>
            <consortium name="The Broad Institute Genome Sequencing Center for Infectious Disease"/>
            <person name="Wu L."/>
            <person name="Ma J."/>
        </authorList>
    </citation>
    <scope>NUCLEOTIDE SEQUENCE [LARGE SCALE GENOMIC DNA]</scope>
    <source>
        <strain evidence="3">KCTC 42964</strain>
    </source>
</reference>
<accession>A0ABV7L402</accession>
<dbReference type="Gene3D" id="1.20.1050.10">
    <property type="match status" value="1"/>
</dbReference>
<dbReference type="RefSeq" id="WP_379902818.1">
    <property type="nucleotide sequence ID" value="NZ_JBHRTR010000029.1"/>
</dbReference>
<evidence type="ECO:0000259" key="1">
    <source>
        <dbReference type="PROSITE" id="PS50404"/>
    </source>
</evidence>
<evidence type="ECO:0000313" key="3">
    <source>
        <dbReference type="Proteomes" id="UP001595528"/>
    </source>
</evidence>
<gene>
    <name evidence="2" type="ORF">ACFOGJ_17440</name>
</gene>
<proteinExistence type="predicted"/>
<comment type="caution">
    <text evidence="2">The sequence shown here is derived from an EMBL/GenBank/DDBJ whole genome shotgun (WGS) entry which is preliminary data.</text>
</comment>
<dbReference type="InterPro" id="IPR004045">
    <property type="entry name" value="Glutathione_S-Trfase_N"/>
</dbReference>
<dbReference type="SUPFAM" id="SSF52833">
    <property type="entry name" value="Thioredoxin-like"/>
    <property type="match status" value="1"/>
</dbReference>
<organism evidence="2 3">
    <name type="scientific">Marinibaculum pumilum</name>
    <dbReference type="NCBI Taxonomy" id="1766165"/>
    <lineage>
        <taxon>Bacteria</taxon>
        <taxon>Pseudomonadati</taxon>
        <taxon>Pseudomonadota</taxon>
        <taxon>Alphaproteobacteria</taxon>
        <taxon>Rhodospirillales</taxon>
        <taxon>Rhodospirillaceae</taxon>
        <taxon>Marinibaculum</taxon>
    </lineage>
</organism>
<keyword evidence="3" id="KW-1185">Reference proteome</keyword>
<protein>
    <submittedName>
        <fullName evidence="2">Glutathione S-transferase family protein</fullName>
    </submittedName>
</protein>
<dbReference type="Gene3D" id="3.40.30.110">
    <property type="match status" value="2"/>
</dbReference>
<sequence>MPLILHHYDASPFSEKVRLVLGLKGLAWHSVVVPEVMPKPDYVPLTGGYRRVPALQIGAHIHCDTARILAELEARHPAPALYPSGRPANEIIARWAESQLFWAAAHYVTGLNADLLPQRFHVDRASMRGREAPPPDAVRKAGMRALAQLRPAIHWIQGLLHDGRRHLLGPVPELADFAVYHGFWMLGQFPRNALDDLVPGGPIRSWMDRMAAIGHGSRSEMTAAEAQAMAAHCMPEVLDPGLPMDGLAAGDMASIRPEDRGSPAVTGRILRLTADEVALARTDPVMDDLVVHFPRLGYLLRAAATG</sequence>
<dbReference type="PROSITE" id="PS50404">
    <property type="entry name" value="GST_NTER"/>
    <property type="match status" value="1"/>
</dbReference>